<dbReference type="Pfam" id="PF01593">
    <property type="entry name" value="Amino_oxidase"/>
    <property type="match status" value="1"/>
</dbReference>
<comment type="caution">
    <text evidence="6">The sequence shown here is derived from an EMBL/GenBank/DDBJ whole genome shotgun (WGS) entry which is preliminary data.</text>
</comment>
<keyword evidence="7" id="KW-1185">Reference proteome</keyword>
<gene>
    <name evidence="6" type="ORF">GCM10011401_03200</name>
</gene>
<sequence length="374" mass="40922">MYELVDQYGLELFPLQEQGEAVYHVSDQRNSALPESVEALYADVDTWAQDVDLTAVENTPGAAELDRMTFHTWLHQHADRDAAEFVGRTLAGGLLGKDAGDISVLQMLFYIRSGGGVESLTSTRGGAQQDRVIGGPPALARRMAEDLGAERILFEFCTVGLQREGDTWRIHSADGRELIADQVISTLPPTALAAVDISPALPSPKRRALRSLMPGHSLKFHAVYPAPLWHDQGLSGVFNSQDGWITEAVDNSVPGDARGVLTFFVYGEQAAQLTQLPAQDRPGILLEEVAERLNDQRLHGPTEFIEFSWEDEPFTGGCFSSSFAVGNMHRYGSILKQPWDGLHFAGTETSEIWNGYIEGAVRAGEREADRIAAG</sequence>
<organism evidence="6 7">
    <name type="scientific">Nesterenkonia cremea</name>
    <dbReference type="NCBI Taxonomy" id="1882340"/>
    <lineage>
        <taxon>Bacteria</taxon>
        <taxon>Bacillati</taxon>
        <taxon>Actinomycetota</taxon>
        <taxon>Actinomycetes</taxon>
        <taxon>Micrococcales</taxon>
        <taxon>Micrococcaceae</taxon>
        <taxon>Nesterenkonia</taxon>
    </lineage>
</organism>
<feature type="domain" description="Amine oxidase" evidence="5">
    <location>
        <begin position="1"/>
        <end position="371"/>
    </location>
</feature>
<dbReference type="PANTHER" id="PTHR43563:SF14">
    <property type="entry name" value="AMINE OXIDASE"/>
    <property type="match status" value="1"/>
</dbReference>
<dbReference type="PRINTS" id="PR00757">
    <property type="entry name" value="AMINEOXDASEF"/>
</dbReference>
<feature type="binding site" evidence="4">
    <location>
        <position position="264"/>
    </location>
    <ligand>
        <name>substrate</name>
    </ligand>
</feature>
<feature type="binding site" evidence="4">
    <location>
        <position position="348"/>
    </location>
    <ligand>
        <name>FAD</name>
        <dbReference type="ChEBI" id="CHEBI:57692"/>
    </ligand>
</feature>
<dbReference type="Gene3D" id="3.50.50.60">
    <property type="entry name" value="FAD/NAD(P)-binding domain"/>
    <property type="match status" value="1"/>
</dbReference>
<evidence type="ECO:0000256" key="4">
    <source>
        <dbReference type="PIRSR" id="PIRSR601613-1"/>
    </source>
</evidence>
<protein>
    <recommendedName>
        <fullName evidence="5">Amine oxidase domain-containing protein</fullName>
    </recommendedName>
</protein>
<reference evidence="6" key="1">
    <citation type="journal article" date="2014" name="Int. J. Syst. Evol. Microbiol.">
        <title>Complete genome sequence of Corynebacterium casei LMG S-19264T (=DSM 44701T), isolated from a smear-ripened cheese.</title>
        <authorList>
            <consortium name="US DOE Joint Genome Institute (JGI-PGF)"/>
            <person name="Walter F."/>
            <person name="Albersmeier A."/>
            <person name="Kalinowski J."/>
            <person name="Ruckert C."/>
        </authorList>
    </citation>
    <scope>NUCLEOTIDE SEQUENCE</scope>
    <source>
        <strain evidence="6">CGMCC 1.15388</strain>
    </source>
</reference>
<reference evidence="6" key="2">
    <citation type="submission" date="2020-09" db="EMBL/GenBank/DDBJ databases">
        <authorList>
            <person name="Sun Q."/>
            <person name="Zhou Y."/>
        </authorList>
    </citation>
    <scope>NUCLEOTIDE SEQUENCE</scope>
    <source>
        <strain evidence="6">CGMCC 1.15388</strain>
    </source>
</reference>
<proteinExistence type="inferred from homology"/>
<comment type="cofactor">
    <cofactor evidence="1">
        <name>FAD</name>
        <dbReference type="ChEBI" id="CHEBI:57692"/>
    </cofactor>
</comment>
<dbReference type="AlphaFoldDB" id="A0A917AN87"/>
<evidence type="ECO:0000256" key="3">
    <source>
        <dbReference type="ARBA" id="ARBA00023002"/>
    </source>
</evidence>
<dbReference type="InterPro" id="IPR002937">
    <property type="entry name" value="Amino_oxidase"/>
</dbReference>
<dbReference type="InterPro" id="IPR050703">
    <property type="entry name" value="Flavin_MAO"/>
</dbReference>
<dbReference type="SUPFAM" id="SSF54373">
    <property type="entry name" value="FAD-linked reductases, C-terminal domain"/>
    <property type="match status" value="1"/>
</dbReference>
<evidence type="ECO:0000256" key="2">
    <source>
        <dbReference type="ARBA" id="ARBA00005995"/>
    </source>
</evidence>
<dbReference type="SUPFAM" id="SSF51905">
    <property type="entry name" value="FAD/NAD(P)-binding domain"/>
    <property type="match status" value="1"/>
</dbReference>
<evidence type="ECO:0000313" key="7">
    <source>
        <dbReference type="Proteomes" id="UP000633136"/>
    </source>
</evidence>
<name>A0A917AN87_9MICC</name>
<accession>A0A917AN87</accession>
<keyword evidence="3" id="KW-0560">Oxidoreductase</keyword>
<dbReference type="InterPro" id="IPR036188">
    <property type="entry name" value="FAD/NAD-bd_sf"/>
</dbReference>
<dbReference type="GO" id="GO:0016491">
    <property type="term" value="F:oxidoreductase activity"/>
    <property type="evidence" value="ECO:0007669"/>
    <property type="project" value="UniProtKB-KW"/>
</dbReference>
<dbReference type="EMBL" id="BMIS01000001">
    <property type="protein sequence ID" value="GGE59717.1"/>
    <property type="molecule type" value="Genomic_DNA"/>
</dbReference>
<evidence type="ECO:0000313" key="6">
    <source>
        <dbReference type="EMBL" id="GGE59717.1"/>
    </source>
</evidence>
<comment type="similarity">
    <text evidence="2">Belongs to the flavin monoamine oxidase family.</text>
</comment>
<evidence type="ECO:0000256" key="1">
    <source>
        <dbReference type="ARBA" id="ARBA00001974"/>
    </source>
</evidence>
<dbReference type="PANTHER" id="PTHR43563">
    <property type="entry name" value="AMINE OXIDASE"/>
    <property type="match status" value="1"/>
</dbReference>
<dbReference type="Proteomes" id="UP000633136">
    <property type="component" value="Unassembled WGS sequence"/>
</dbReference>
<evidence type="ECO:0000259" key="5">
    <source>
        <dbReference type="Pfam" id="PF01593"/>
    </source>
</evidence>
<dbReference type="InterPro" id="IPR001613">
    <property type="entry name" value="Flavin_amine_oxidase"/>
</dbReference>